<dbReference type="VEuPathDB" id="MicrosporidiaDB:VICG_00177"/>
<reference evidence="2" key="1">
    <citation type="submission" date="2011-05" db="EMBL/GenBank/DDBJ databases">
        <title>The genome sequence of Vittaforma corneae strain ATCC 50505.</title>
        <authorList>
            <consortium name="The Broad Institute Genome Sequencing Platform"/>
            <person name="Cuomo C."/>
            <person name="Didier E."/>
            <person name="Bowers L."/>
            <person name="Young S.K."/>
            <person name="Zeng Q."/>
            <person name="Gargeya S."/>
            <person name="Fitzgerald M."/>
            <person name="Haas B."/>
            <person name="Abouelleil A."/>
            <person name="Alvarado L."/>
            <person name="Arachchi H.M."/>
            <person name="Berlin A."/>
            <person name="Chapman S.B."/>
            <person name="Gearin G."/>
            <person name="Goldberg J."/>
            <person name="Griggs A."/>
            <person name="Gujja S."/>
            <person name="Hansen M."/>
            <person name="Heiman D."/>
            <person name="Howarth C."/>
            <person name="Larimer J."/>
            <person name="Lui A."/>
            <person name="MacDonald P.J.P."/>
            <person name="McCowen C."/>
            <person name="Montmayeur A."/>
            <person name="Murphy C."/>
            <person name="Neiman D."/>
            <person name="Pearson M."/>
            <person name="Priest M."/>
            <person name="Roberts A."/>
            <person name="Saif S."/>
            <person name="Shea T."/>
            <person name="Sisk P."/>
            <person name="Stolte C."/>
            <person name="Sykes S."/>
            <person name="Wortman J."/>
            <person name="Nusbaum C."/>
            <person name="Birren B."/>
        </authorList>
    </citation>
    <scope>NUCLEOTIDE SEQUENCE [LARGE SCALE GENOMIC DNA]</scope>
    <source>
        <strain evidence="2">ATCC 50505</strain>
    </source>
</reference>
<dbReference type="EMBL" id="JH370130">
    <property type="protein sequence ID" value="ELA42862.1"/>
    <property type="molecule type" value="Genomic_DNA"/>
</dbReference>
<gene>
    <name evidence="1" type="ORF">VICG_00177</name>
</gene>
<dbReference type="Proteomes" id="UP000011082">
    <property type="component" value="Unassembled WGS sequence"/>
</dbReference>
<protein>
    <submittedName>
        <fullName evidence="1">Uncharacterized protein</fullName>
    </submittedName>
</protein>
<accession>L2GRA8</accession>
<keyword evidence="2" id="KW-1185">Reference proteome</keyword>
<dbReference type="InParanoid" id="L2GRA8"/>
<name>L2GRA8_VITCO</name>
<evidence type="ECO:0000313" key="1">
    <source>
        <dbReference type="EMBL" id="ELA42862.1"/>
    </source>
</evidence>
<dbReference type="AlphaFoldDB" id="L2GRA8"/>
<evidence type="ECO:0000313" key="2">
    <source>
        <dbReference type="Proteomes" id="UP000011082"/>
    </source>
</evidence>
<dbReference type="HOGENOM" id="CLU_706367_0_0_1"/>
<dbReference type="GeneID" id="19880895"/>
<organism evidence="1 2">
    <name type="scientific">Vittaforma corneae (strain ATCC 50505)</name>
    <name type="common">Microsporidian parasite</name>
    <name type="synonym">Nosema corneum</name>
    <dbReference type="NCBI Taxonomy" id="993615"/>
    <lineage>
        <taxon>Eukaryota</taxon>
        <taxon>Fungi</taxon>
        <taxon>Fungi incertae sedis</taxon>
        <taxon>Microsporidia</taxon>
        <taxon>Nosematidae</taxon>
        <taxon>Vittaforma</taxon>
    </lineage>
</organism>
<dbReference type="RefSeq" id="XP_007603630.1">
    <property type="nucleotide sequence ID" value="XM_007603568.1"/>
</dbReference>
<sequence length="391" mass="45408">MMLMNIARERKICKIIYRLIISMEVMLLDPINEANPDTEQCIQSHDADSDENTQYTTIEDSDIEEQTELNTEFPKLPDSAVSEITGMLLFNGVQYCDVFKTINETQNIHEFAADILKLNEILLRLDDQQFFDFCMQQSYFPSSVLNLKSFFEKLGIYDGFVFSMCRNYLFEIEKSRRNAAQSSLHLIMLMDLAFQSDPQSPSILFAKIVLKNTNYFQRVVFEFDDSDITRNPSAQWINCVAFLTSYEVNKRVVMMVRFFRFIAILQQFSIRCGAPNKEHIIDNTGILLAILTNDVLGALKRRAGFMKNIKYLKMAELSGDIELKFSNPEKLVWVEISNENIVDLGGHNMNWILDHKNIEVLKIQSKKLLFDTEDFKKLSQLRSLRENDYSS</sequence>
<proteinExistence type="predicted"/>